<keyword evidence="1" id="KW-0472">Membrane</keyword>
<dbReference type="EMBL" id="BMAT01008139">
    <property type="protein sequence ID" value="GFR78682.1"/>
    <property type="molecule type" value="Genomic_DNA"/>
</dbReference>
<gene>
    <name evidence="2" type="ORF">ElyMa_004000900</name>
</gene>
<organism evidence="2 3">
    <name type="scientific">Elysia marginata</name>
    <dbReference type="NCBI Taxonomy" id="1093978"/>
    <lineage>
        <taxon>Eukaryota</taxon>
        <taxon>Metazoa</taxon>
        <taxon>Spiralia</taxon>
        <taxon>Lophotrochozoa</taxon>
        <taxon>Mollusca</taxon>
        <taxon>Gastropoda</taxon>
        <taxon>Heterobranchia</taxon>
        <taxon>Euthyneura</taxon>
        <taxon>Panpulmonata</taxon>
        <taxon>Sacoglossa</taxon>
        <taxon>Placobranchoidea</taxon>
        <taxon>Plakobranchidae</taxon>
        <taxon>Elysia</taxon>
    </lineage>
</organism>
<dbReference type="AlphaFoldDB" id="A0AAV4FZ18"/>
<proteinExistence type="predicted"/>
<evidence type="ECO:0000256" key="1">
    <source>
        <dbReference type="SAM" id="Phobius"/>
    </source>
</evidence>
<sequence>MDNRLYKPLLKREDVYTTRGHYVLFFRVHQASLSLTPYTHEGADTRVLHHAHDSTNKECRRITLHAVNKKVLIMALSIVVYLEDAYIWVAFSTFK</sequence>
<accession>A0AAV4FZ18</accession>
<comment type="caution">
    <text evidence="2">The sequence shown here is derived from an EMBL/GenBank/DDBJ whole genome shotgun (WGS) entry which is preliminary data.</text>
</comment>
<name>A0AAV4FZ18_9GAST</name>
<protein>
    <submittedName>
        <fullName evidence="2">Uncharacterized protein</fullName>
    </submittedName>
</protein>
<keyword evidence="1" id="KW-1133">Transmembrane helix</keyword>
<dbReference type="Proteomes" id="UP000762676">
    <property type="component" value="Unassembled WGS sequence"/>
</dbReference>
<reference evidence="2 3" key="1">
    <citation type="journal article" date="2021" name="Elife">
        <title>Chloroplast acquisition without the gene transfer in kleptoplastic sea slugs, Plakobranchus ocellatus.</title>
        <authorList>
            <person name="Maeda T."/>
            <person name="Takahashi S."/>
            <person name="Yoshida T."/>
            <person name="Shimamura S."/>
            <person name="Takaki Y."/>
            <person name="Nagai Y."/>
            <person name="Toyoda A."/>
            <person name="Suzuki Y."/>
            <person name="Arimoto A."/>
            <person name="Ishii H."/>
            <person name="Satoh N."/>
            <person name="Nishiyama T."/>
            <person name="Hasebe M."/>
            <person name="Maruyama T."/>
            <person name="Minagawa J."/>
            <person name="Obokata J."/>
            <person name="Shigenobu S."/>
        </authorList>
    </citation>
    <scope>NUCLEOTIDE SEQUENCE [LARGE SCALE GENOMIC DNA]</scope>
</reference>
<keyword evidence="3" id="KW-1185">Reference proteome</keyword>
<feature type="transmembrane region" description="Helical" evidence="1">
    <location>
        <begin position="71"/>
        <end position="91"/>
    </location>
</feature>
<keyword evidence="1" id="KW-0812">Transmembrane</keyword>
<evidence type="ECO:0000313" key="3">
    <source>
        <dbReference type="Proteomes" id="UP000762676"/>
    </source>
</evidence>
<evidence type="ECO:0000313" key="2">
    <source>
        <dbReference type="EMBL" id="GFR78682.1"/>
    </source>
</evidence>